<feature type="compositionally biased region" description="Basic and acidic residues" evidence="1">
    <location>
        <begin position="220"/>
        <end position="229"/>
    </location>
</feature>
<feature type="compositionally biased region" description="Basic and acidic residues" evidence="1">
    <location>
        <begin position="337"/>
        <end position="349"/>
    </location>
</feature>
<dbReference type="OrthoDB" id="4119268at2759"/>
<keyword evidence="3" id="KW-1185">Reference proteome</keyword>
<name>A0A178ZXL5_9EURO</name>
<dbReference type="EMBL" id="LVYI01000001">
    <property type="protein sequence ID" value="OAP64437.1"/>
    <property type="molecule type" value="Genomic_DNA"/>
</dbReference>
<dbReference type="Proteomes" id="UP000078343">
    <property type="component" value="Unassembled WGS sequence"/>
</dbReference>
<feature type="compositionally biased region" description="Low complexity" evidence="1">
    <location>
        <begin position="10"/>
        <end position="33"/>
    </location>
</feature>
<feature type="compositionally biased region" description="Low complexity" evidence="1">
    <location>
        <begin position="350"/>
        <end position="360"/>
    </location>
</feature>
<sequence>MPNKKSKPNASKGKSPAHPSAAAKAAASAPAPAVEETTPYVPLTLPRPSITDDFWTKNARAKALILSTLVPGSEAWKIAEPIEIASDIWRALEDYFTPMRLKARAKQPKQAKQANSADAGSAGGGPAGSEVATAFGAGAALTAATVSATGHVPRAASDTTISKSEAKTANGKPSSFNNSSSGSVAGKSVEKADKKMDTPKDRPPTPPRTEATSSGPSDRVPLKAEDNHTRSISQGPDDVPDDVVRSIQQQQMFVDQLRAHLKVAIDGGNPPGSGIDSTLAASNEALVQLDMQLQLYKSRPELAQAKAKAQGQGAPPNLGQSQAKAEAGAQAPVEARSPVEDQPQRKAEAPAEAQVPAQPAISQPSTPAVPRLSTLTPSGRWKAHPVKHDSYLSEENALAFAQGFQDRKKQIQAAATKVLMQKLPTRDMRLLWAVLYGGEDAPWPGSCSAIIPGVTTMQWQNKSYELDLNTLGWTWNSKGDNEKG</sequence>
<evidence type="ECO:0000256" key="1">
    <source>
        <dbReference type="SAM" id="MobiDB-lite"/>
    </source>
</evidence>
<feature type="region of interest" description="Disordered" evidence="1">
    <location>
        <begin position="150"/>
        <end position="241"/>
    </location>
</feature>
<feature type="compositionally biased region" description="Low complexity" evidence="1">
    <location>
        <begin position="304"/>
        <end position="314"/>
    </location>
</feature>
<dbReference type="GeneID" id="30004579"/>
<organism evidence="2 3">
    <name type="scientific">Fonsecaea erecta</name>
    <dbReference type="NCBI Taxonomy" id="1367422"/>
    <lineage>
        <taxon>Eukaryota</taxon>
        <taxon>Fungi</taxon>
        <taxon>Dikarya</taxon>
        <taxon>Ascomycota</taxon>
        <taxon>Pezizomycotina</taxon>
        <taxon>Eurotiomycetes</taxon>
        <taxon>Chaetothyriomycetidae</taxon>
        <taxon>Chaetothyriales</taxon>
        <taxon>Herpotrichiellaceae</taxon>
        <taxon>Fonsecaea</taxon>
    </lineage>
</organism>
<proteinExistence type="predicted"/>
<comment type="caution">
    <text evidence="2">The sequence shown here is derived from an EMBL/GenBank/DDBJ whole genome shotgun (WGS) entry which is preliminary data.</text>
</comment>
<dbReference type="STRING" id="1367422.A0A178ZXL5"/>
<evidence type="ECO:0000313" key="2">
    <source>
        <dbReference type="EMBL" id="OAP64437.1"/>
    </source>
</evidence>
<feature type="region of interest" description="Disordered" evidence="1">
    <location>
        <begin position="105"/>
        <end position="127"/>
    </location>
</feature>
<feature type="compositionally biased region" description="Low complexity" evidence="1">
    <location>
        <begin position="174"/>
        <end position="183"/>
    </location>
</feature>
<dbReference type="RefSeq" id="XP_018697804.1">
    <property type="nucleotide sequence ID" value="XM_018831925.1"/>
</dbReference>
<accession>A0A178ZXL5</accession>
<protein>
    <submittedName>
        <fullName evidence="2">Uncharacterized protein</fullName>
    </submittedName>
</protein>
<feature type="compositionally biased region" description="Low complexity" evidence="1">
    <location>
        <begin position="110"/>
        <end position="120"/>
    </location>
</feature>
<dbReference type="AlphaFoldDB" id="A0A178ZXL5"/>
<feature type="region of interest" description="Disordered" evidence="1">
    <location>
        <begin position="1"/>
        <end position="45"/>
    </location>
</feature>
<feature type="compositionally biased region" description="Basic and acidic residues" evidence="1">
    <location>
        <begin position="188"/>
        <end position="203"/>
    </location>
</feature>
<feature type="region of interest" description="Disordered" evidence="1">
    <location>
        <begin position="304"/>
        <end position="383"/>
    </location>
</feature>
<evidence type="ECO:0000313" key="3">
    <source>
        <dbReference type="Proteomes" id="UP000078343"/>
    </source>
</evidence>
<reference evidence="2 3" key="1">
    <citation type="submission" date="2016-04" db="EMBL/GenBank/DDBJ databases">
        <title>Draft genome of Fonsecaea erecta CBS 125763.</title>
        <authorList>
            <person name="Weiss V.A."/>
            <person name="Vicente V.A."/>
            <person name="Raittz R.T."/>
            <person name="Moreno L.F."/>
            <person name="De Souza E.M."/>
            <person name="Pedrosa F.O."/>
            <person name="Steffens M.B."/>
            <person name="Faoro H."/>
            <person name="Tadra-Sfeir M.Z."/>
            <person name="Najafzadeh M.J."/>
            <person name="Felipe M.S."/>
            <person name="Teixeira M."/>
            <person name="Sun J."/>
            <person name="Xi L."/>
            <person name="Gomes R."/>
            <person name="De Azevedo C.M."/>
            <person name="Salgado C.G."/>
            <person name="Da Silva M.B."/>
            <person name="Nascimento M.F."/>
            <person name="Queiroz-Telles F."/>
            <person name="Attili D.S."/>
            <person name="Gorbushina A."/>
        </authorList>
    </citation>
    <scope>NUCLEOTIDE SEQUENCE [LARGE SCALE GENOMIC DNA]</scope>
    <source>
        <strain evidence="2 3">CBS 125763</strain>
    </source>
</reference>
<gene>
    <name evidence="2" type="ORF">AYL99_00409</name>
</gene>